<gene>
    <name evidence="1" type="ORF">CU098_010394</name>
</gene>
<reference evidence="1 2" key="1">
    <citation type="journal article" date="2018" name="G3 (Bethesda)">
        <title>Phylogenetic and Phylogenomic Definition of Rhizopus Species.</title>
        <authorList>
            <person name="Gryganskyi A.P."/>
            <person name="Golan J."/>
            <person name="Dolatabadi S."/>
            <person name="Mondo S."/>
            <person name="Robb S."/>
            <person name="Idnurm A."/>
            <person name="Muszewska A."/>
            <person name="Steczkiewicz K."/>
            <person name="Masonjones S."/>
            <person name="Liao H.L."/>
            <person name="Gajdeczka M.T."/>
            <person name="Anike F."/>
            <person name="Vuek A."/>
            <person name="Anishchenko I.M."/>
            <person name="Voigt K."/>
            <person name="de Hoog G.S."/>
            <person name="Smith M.E."/>
            <person name="Heitman J."/>
            <person name="Vilgalys R."/>
            <person name="Stajich J.E."/>
        </authorList>
    </citation>
    <scope>NUCLEOTIDE SEQUENCE [LARGE SCALE GENOMIC DNA]</scope>
    <source>
        <strain evidence="1 2">LSU 92-RS-03</strain>
    </source>
</reference>
<name>A0A367JD29_RHIST</name>
<organism evidence="1 2">
    <name type="scientific">Rhizopus stolonifer</name>
    <name type="common">Rhizopus nigricans</name>
    <dbReference type="NCBI Taxonomy" id="4846"/>
    <lineage>
        <taxon>Eukaryota</taxon>
        <taxon>Fungi</taxon>
        <taxon>Fungi incertae sedis</taxon>
        <taxon>Mucoromycota</taxon>
        <taxon>Mucoromycotina</taxon>
        <taxon>Mucoromycetes</taxon>
        <taxon>Mucorales</taxon>
        <taxon>Mucorineae</taxon>
        <taxon>Rhizopodaceae</taxon>
        <taxon>Rhizopus</taxon>
    </lineage>
</organism>
<dbReference type="OrthoDB" id="10538896at2759"/>
<protein>
    <submittedName>
        <fullName evidence="1">Uncharacterized protein</fullName>
    </submittedName>
</protein>
<evidence type="ECO:0000313" key="2">
    <source>
        <dbReference type="Proteomes" id="UP000253551"/>
    </source>
</evidence>
<feature type="non-terminal residue" evidence="1">
    <location>
        <position position="81"/>
    </location>
</feature>
<comment type="caution">
    <text evidence="1">The sequence shown here is derived from an EMBL/GenBank/DDBJ whole genome shotgun (WGS) entry which is preliminary data.</text>
</comment>
<dbReference type="AlphaFoldDB" id="A0A367JD29"/>
<accession>A0A367JD29</accession>
<sequence>MPLSDITNRVPKKRQELSILLVDKELDTPRTTLKNEGKASVAPRIGRSKVLSARDERHLTLSVRRDCFELLGIHQQNLASI</sequence>
<proteinExistence type="predicted"/>
<dbReference type="Proteomes" id="UP000253551">
    <property type="component" value="Unassembled WGS sequence"/>
</dbReference>
<dbReference type="EMBL" id="PJQM01003653">
    <property type="protein sequence ID" value="RCH87769.1"/>
    <property type="molecule type" value="Genomic_DNA"/>
</dbReference>
<keyword evidence="2" id="KW-1185">Reference proteome</keyword>
<evidence type="ECO:0000313" key="1">
    <source>
        <dbReference type="EMBL" id="RCH87769.1"/>
    </source>
</evidence>